<dbReference type="EMBL" id="KZ679133">
    <property type="protein sequence ID" value="PTB75772.1"/>
    <property type="molecule type" value="Genomic_DNA"/>
</dbReference>
<reference evidence="1 2" key="1">
    <citation type="submission" date="2016-07" db="EMBL/GenBank/DDBJ databases">
        <title>Multiple horizontal gene transfer events from other fungi enriched the ability of initially mycotrophic Trichoderma (Ascomycota) to feed on dead plant biomass.</title>
        <authorList>
            <consortium name="DOE Joint Genome Institute"/>
            <person name="Aerts A."/>
            <person name="Atanasova L."/>
            <person name="Chenthamara K."/>
            <person name="Zhang J."/>
            <person name="Grujic M."/>
            <person name="Henrissat B."/>
            <person name="Kuo A."/>
            <person name="Salamov A."/>
            <person name="Lipzen A."/>
            <person name="Labutti K."/>
            <person name="Barry K."/>
            <person name="Miao Y."/>
            <person name="Rahimi M.J."/>
            <person name="Shen Q."/>
            <person name="Grigoriev I.V."/>
            <person name="Kubicek C.P."/>
            <person name="Druzhinina I.S."/>
        </authorList>
    </citation>
    <scope>NUCLEOTIDE SEQUENCE [LARGE SCALE GENOMIC DNA]</scope>
    <source>
        <strain evidence="1 2">ATCC 18648</strain>
    </source>
</reference>
<dbReference type="AlphaFoldDB" id="A0A2T4C2J3"/>
<dbReference type="Proteomes" id="UP000240760">
    <property type="component" value="Unassembled WGS sequence"/>
</dbReference>
<protein>
    <submittedName>
        <fullName evidence="1">Uncharacterized protein</fullName>
    </submittedName>
</protein>
<evidence type="ECO:0000313" key="1">
    <source>
        <dbReference type="EMBL" id="PTB75772.1"/>
    </source>
</evidence>
<keyword evidence="2" id="KW-1185">Reference proteome</keyword>
<name>A0A2T4C2J3_TRILO</name>
<gene>
    <name evidence="1" type="ORF">M440DRAFT_1260912</name>
</gene>
<organism evidence="1 2">
    <name type="scientific">Trichoderma longibrachiatum ATCC 18648</name>
    <dbReference type="NCBI Taxonomy" id="983965"/>
    <lineage>
        <taxon>Eukaryota</taxon>
        <taxon>Fungi</taxon>
        <taxon>Dikarya</taxon>
        <taxon>Ascomycota</taxon>
        <taxon>Pezizomycotina</taxon>
        <taxon>Sordariomycetes</taxon>
        <taxon>Hypocreomycetidae</taxon>
        <taxon>Hypocreales</taxon>
        <taxon>Hypocreaceae</taxon>
        <taxon>Trichoderma</taxon>
    </lineage>
</organism>
<sequence>MWKINKPPSCTSLDARVQPLRQPSIHFLSKYHRVAFRRRLVLLPNDHRLRWATRHKRSCHHYYNCYPAKATGMTLCRETPATAHARPRNYHMCECHRHAPGMYGVLRDTDKHHFRWLGRLVWAMEKEAIISLYSNSARRVRMARHIFRIRRIEARLANCLASGLKSAPFSVWTLLFVALRWQQKGPCNTVDKKQPITVHAIMLVMHRPGLDL</sequence>
<proteinExistence type="predicted"/>
<accession>A0A2T4C2J3</accession>
<evidence type="ECO:0000313" key="2">
    <source>
        <dbReference type="Proteomes" id="UP000240760"/>
    </source>
</evidence>